<organism evidence="1 2">
    <name type="scientific">Lactobacillus intestinalis DSM 6629</name>
    <dbReference type="NCBI Taxonomy" id="1423761"/>
    <lineage>
        <taxon>Bacteria</taxon>
        <taxon>Bacillati</taxon>
        <taxon>Bacillota</taxon>
        <taxon>Bacilli</taxon>
        <taxon>Lactobacillales</taxon>
        <taxon>Lactobacillaceae</taxon>
        <taxon>Lactobacillus</taxon>
    </lineage>
</organism>
<reference evidence="1 2" key="1">
    <citation type="journal article" date="2015" name="Genome Announc.">
        <title>Expanding the biotechnology potential of lactobacilli through comparative genomics of 213 strains and associated genera.</title>
        <authorList>
            <person name="Sun Z."/>
            <person name="Harris H.M."/>
            <person name="McCann A."/>
            <person name="Guo C."/>
            <person name="Argimon S."/>
            <person name="Zhang W."/>
            <person name="Yang X."/>
            <person name="Jeffery I.B."/>
            <person name="Cooney J.C."/>
            <person name="Kagawa T.F."/>
            <person name="Liu W."/>
            <person name="Song Y."/>
            <person name="Salvetti E."/>
            <person name="Wrobel A."/>
            <person name="Rasinkangas P."/>
            <person name="Parkhill J."/>
            <person name="Rea M.C."/>
            <person name="O'Sullivan O."/>
            <person name="Ritari J."/>
            <person name="Douillard F.P."/>
            <person name="Paul Ross R."/>
            <person name="Yang R."/>
            <person name="Briner A.E."/>
            <person name="Felis G.E."/>
            <person name="de Vos W.M."/>
            <person name="Barrangou R."/>
            <person name="Klaenhammer T.R."/>
            <person name="Caufield P.W."/>
            <person name="Cui Y."/>
            <person name="Zhang H."/>
            <person name="O'Toole P.W."/>
        </authorList>
    </citation>
    <scope>NUCLEOTIDE SEQUENCE [LARGE SCALE GENOMIC DNA]</scope>
    <source>
        <strain evidence="1 2">DSM 6629</strain>
    </source>
</reference>
<dbReference type="PANTHER" id="PTHR10000:SF8">
    <property type="entry name" value="HAD SUPERFAMILY HYDROLASE-LIKE, TYPE 3"/>
    <property type="match status" value="1"/>
</dbReference>
<proteinExistence type="predicted"/>
<dbReference type="Proteomes" id="UP000051735">
    <property type="component" value="Unassembled WGS sequence"/>
</dbReference>
<dbReference type="InterPro" id="IPR023214">
    <property type="entry name" value="HAD_sf"/>
</dbReference>
<dbReference type="CDD" id="cd07516">
    <property type="entry name" value="HAD_Pase"/>
    <property type="match status" value="1"/>
</dbReference>
<dbReference type="Gene3D" id="3.30.1240.10">
    <property type="match status" value="1"/>
</dbReference>
<dbReference type="NCBIfam" id="NF007806">
    <property type="entry name" value="PRK10513.1"/>
    <property type="match status" value="1"/>
</dbReference>
<dbReference type="PROSITE" id="PS01229">
    <property type="entry name" value="COF_2"/>
    <property type="match status" value="1"/>
</dbReference>
<sequence length="273" mass="30365">MGDSVREIKLIAIDIDGTLVNSKKEITPSVKEAIQKAKENGKKIVVCTGRPLSGAQRYLNELGLNHQDNQYVVSFNGAVVESTNGEVIFKKGLDYQEYIDLEAIARKLNLHFHAVSLDRLYTANRNIGHYTIYNSRVVKLEVAYRTPEEMKKIPIIKCMYIDEPKYLDSKLTSPLFDSMKNRVVFSKTEPFYYEATAAGVDKGSGLKTLCDYLGIKQENVMALGDQANDMPMLKYAGLGVAMGNAVEVTKKIADKVTTDCDHDGVAKAINEIL</sequence>
<dbReference type="Pfam" id="PF08282">
    <property type="entry name" value="Hydrolase_3"/>
    <property type="match status" value="1"/>
</dbReference>
<dbReference type="PRINTS" id="PR00119">
    <property type="entry name" value="CATATPASE"/>
</dbReference>
<dbReference type="SFLD" id="SFLDG01144">
    <property type="entry name" value="C2.B.4:_PGP_Like"/>
    <property type="match status" value="1"/>
</dbReference>
<dbReference type="InterPro" id="IPR006379">
    <property type="entry name" value="HAD-SF_hydro_IIB"/>
</dbReference>
<dbReference type="PANTHER" id="PTHR10000">
    <property type="entry name" value="PHOSPHOSERINE PHOSPHATASE"/>
    <property type="match status" value="1"/>
</dbReference>
<gene>
    <name evidence="1" type="ORF">FC44_GL000178</name>
</gene>
<dbReference type="InterPro" id="IPR000150">
    <property type="entry name" value="Cof"/>
</dbReference>
<evidence type="ECO:0000313" key="1">
    <source>
        <dbReference type="EMBL" id="KRM32160.1"/>
    </source>
</evidence>
<dbReference type="EMBL" id="AZGN01000048">
    <property type="protein sequence ID" value="KRM32160.1"/>
    <property type="molecule type" value="Genomic_DNA"/>
</dbReference>
<comment type="caution">
    <text evidence="1">The sequence shown here is derived from an EMBL/GenBank/DDBJ whole genome shotgun (WGS) entry which is preliminary data.</text>
</comment>
<protein>
    <submittedName>
        <fullName evidence="1">Cof-like hydrolase</fullName>
    </submittedName>
</protein>
<dbReference type="InterPro" id="IPR036412">
    <property type="entry name" value="HAD-like_sf"/>
</dbReference>
<dbReference type="PROSITE" id="PS01228">
    <property type="entry name" value="COF_1"/>
    <property type="match status" value="1"/>
</dbReference>
<dbReference type="NCBIfam" id="TIGR01484">
    <property type="entry name" value="HAD-SF-IIB"/>
    <property type="match status" value="1"/>
</dbReference>
<keyword evidence="2" id="KW-1185">Reference proteome</keyword>
<accession>A0ABR5PNZ0</accession>
<dbReference type="NCBIfam" id="TIGR00099">
    <property type="entry name" value="Cof-subfamily"/>
    <property type="match status" value="1"/>
</dbReference>
<dbReference type="SFLD" id="SFLDS00003">
    <property type="entry name" value="Haloacid_Dehalogenase"/>
    <property type="match status" value="1"/>
</dbReference>
<dbReference type="SUPFAM" id="SSF56784">
    <property type="entry name" value="HAD-like"/>
    <property type="match status" value="1"/>
</dbReference>
<name>A0ABR5PNZ0_9LACO</name>
<dbReference type="Gene3D" id="3.40.50.1000">
    <property type="entry name" value="HAD superfamily/HAD-like"/>
    <property type="match status" value="1"/>
</dbReference>
<evidence type="ECO:0000313" key="2">
    <source>
        <dbReference type="Proteomes" id="UP000051735"/>
    </source>
</evidence>
<dbReference type="SFLD" id="SFLDG01140">
    <property type="entry name" value="C2.B:_Phosphomannomutase_and_P"/>
    <property type="match status" value="1"/>
</dbReference>